<gene>
    <name evidence="3" type="ORF">GCM10023314_02860</name>
</gene>
<dbReference type="InterPro" id="IPR013517">
    <property type="entry name" value="FG-GAP"/>
</dbReference>
<name>A0ABP9GA30_9FLAO</name>
<dbReference type="Proteomes" id="UP001501302">
    <property type="component" value="Unassembled WGS sequence"/>
</dbReference>
<sequence>MPINKLIFFLLLTAFFSCGKSKQSSQLFKPVLETDSRITFNNILTETDSLNYFIYPYLYLGGGVATGDINNDGLSDIFFVGNLVENKLYLNKGDMKFEDLTDKAHLEGGSKWFTGVTMVDINNDGWLDIYVCASGKDGNDKRNNLYINNGDLTFTESAEKYGVDDNGSSIQSVFFDYDKDGDLDLYVANYPIAPFGSPNSYYLHKMKNLINEDSDHLYQNNGYGVFKDVSVESGIANYGLSLGVSVGDYNNDGFEDLYISNDFNTPDKFFINNGDGTFNDKLKESTYQTSWFGMGSDVADFNNDGLLDLVQVDMTPRDNRRAKENMASMNASLFWNTVESGFHYQYMFNSLQLNRGLNPIKGVQFSNVARIAGIPTTDWSWAPLFADFDNDGWKDIFITNGIKRDVNNKDFFKAKSIKANFTGVIDGSAYKEIPSEPIENRVFKNNGDLTFDNLSENWGLNLKGFSHGCAYADFDNDGDLDLVVNNMDQIASLYKNQSNVKDKRYLRLKFTGTSNNTFGLGTKVKIFHNGTMQHQELTLTRGYQSSVEPIMHFGVGNIQKIDSMAIAWPDGKKELLKDVNTNQTLNIQHSNSVRVVNENLAEKHQFSDITQEINLNFKHQENQHNDYLFEPLLPHQNSKQGPGLAVADVNNDGLDDFYVGNAHKSKGSLYLQNRDGSYSEKEGPWLNDNENEDMNALFFDADGDKDMDLYVVSGGNEFLRNQDLLQDRLYLNIGNGDFIKAENSLPSMITSGSCVKAADYDNDGDLDLFIGGRLIPGKYPLAPRSYILRNDGNHDNEPVFTDVTQQIAPQLVAPGLITDALWSDFNNDGNLDLVVTGEWMPVLFFENQDGIFKDITELFGLQNQVGWWYSLAEGDIDNDGDTDYIAGNLGENYKYQASPKEPFELYSGDFDKNKRLDIVLGYHQDGNEYPVRGRQCSSEQIPNISLKFKDYSSYANANLVDIYGKESLEESLHLSATNFASCVILNNNDKTWAMSPLPSLAQLSSVNSIIINDFNNDDNLDIILSGNLYTSEVETPRNDANLGLYLVGNGSGEFEPIDASESGLYIDGDVKKTTIIKSATGSNRILSVANDGYLKIFNINF</sequence>
<accession>A0ABP9GA30</accession>
<dbReference type="Pfam" id="PF07593">
    <property type="entry name" value="UnbV_ASPIC"/>
    <property type="match status" value="1"/>
</dbReference>
<evidence type="ECO:0000256" key="1">
    <source>
        <dbReference type="ARBA" id="ARBA00022729"/>
    </source>
</evidence>
<dbReference type="PANTHER" id="PTHR16026:SF0">
    <property type="entry name" value="CARTILAGE ACIDIC PROTEIN 1"/>
    <property type="match status" value="1"/>
</dbReference>
<keyword evidence="4" id="KW-1185">Reference proteome</keyword>
<comment type="caution">
    <text evidence="3">The sequence shown here is derived from an EMBL/GenBank/DDBJ whole genome shotgun (WGS) entry which is preliminary data.</text>
</comment>
<dbReference type="Pfam" id="PF13517">
    <property type="entry name" value="FG-GAP_3"/>
    <property type="match status" value="7"/>
</dbReference>
<dbReference type="EMBL" id="BAABJJ010000003">
    <property type="protein sequence ID" value="GAA4933823.1"/>
    <property type="molecule type" value="Genomic_DNA"/>
</dbReference>
<dbReference type="PROSITE" id="PS51257">
    <property type="entry name" value="PROKAR_LIPOPROTEIN"/>
    <property type="match status" value="1"/>
</dbReference>
<dbReference type="InterPro" id="IPR011519">
    <property type="entry name" value="UnbV_ASPIC"/>
</dbReference>
<organism evidence="3 4">
    <name type="scientific">Algibacter agarivorans</name>
    <dbReference type="NCBI Taxonomy" id="1109741"/>
    <lineage>
        <taxon>Bacteria</taxon>
        <taxon>Pseudomonadati</taxon>
        <taxon>Bacteroidota</taxon>
        <taxon>Flavobacteriia</taxon>
        <taxon>Flavobacteriales</taxon>
        <taxon>Flavobacteriaceae</taxon>
        <taxon>Algibacter</taxon>
    </lineage>
</organism>
<dbReference type="InterPro" id="IPR028994">
    <property type="entry name" value="Integrin_alpha_N"/>
</dbReference>
<feature type="domain" description="ASPIC/UnbV" evidence="2">
    <location>
        <begin position="519"/>
        <end position="585"/>
    </location>
</feature>
<evidence type="ECO:0000313" key="4">
    <source>
        <dbReference type="Proteomes" id="UP001501302"/>
    </source>
</evidence>
<dbReference type="PANTHER" id="PTHR16026">
    <property type="entry name" value="CARTILAGE ACIDIC PROTEIN 1"/>
    <property type="match status" value="1"/>
</dbReference>
<protein>
    <submittedName>
        <fullName evidence="3">VCBS repeat-containing protein</fullName>
    </submittedName>
</protein>
<evidence type="ECO:0000313" key="3">
    <source>
        <dbReference type="EMBL" id="GAA4933823.1"/>
    </source>
</evidence>
<dbReference type="InterPro" id="IPR027039">
    <property type="entry name" value="Crtac1"/>
</dbReference>
<dbReference type="RefSeq" id="WP_345189743.1">
    <property type="nucleotide sequence ID" value="NZ_BAABJJ010000003.1"/>
</dbReference>
<reference evidence="4" key="1">
    <citation type="journal article" date="2019" name="Int. J. Syst. Evol. Microbiol.">
        <title>The Global Catalogue of Microorganisms (GCM) 10K type strain sequencing project: providing services to taxonomists for standard genome sequencing and annotation.</title>
        <authorList>
            <consortium name="The Broad Institute Genomics Platform"/>
            <consortium name="The Broad Institute Genome Sequencing Center for Infectious Disease"/>
            <person name="Wu L."/>
            <person name="Ma J."/>
        </authorList>
    </citation>
    <scope>NUCLEOTIDE SEQUENCE [LARGE SCALE GENOMIC DNA]</scope>
    <source>
        <strain evidence="4">JCM 18285</strain>
    </source>
</reference>
<dbReference type="Gene3D" id="2.130.10.130">
    <property type="entry name" value="Integrin alpha, N-terminal"/>
    <property type="match status" value="3"/>
</dbReference>
<proteinExistence type="predicted"/>
<keyword evidence="1" id="KW-0732">Signal</keyword>
<dbReference type="SUPFAM" id="SSF69318">
    <property type="entry name" value="Integrin alpha N-terminal domain"/>
    <property type="match status" value="3"/>
</dbReference>
<evidence type="ECO:0000259" key="2">
    <source>
        <dbReference type="Pfam" id="PF07593"/>
    </source>
</evidence>